<evidence type="ECO:0000256" key="6">
    <source>
        <dbReference type="RuleBase" id="RU000682"/>
    </source>
</evidence>
<proteinExistence type="predicted"/>
<dbReference type="InterPro" id="IPR001356">
    <property type="entry name" value="HD"/>
</dbReference>
<dbReference type="PANTHER" id="PTHR24329:SF543">
    <property type="entry name" value="FI01017P-RELATED"/>
    <property type="match status" value="1"/>
</dbReference>
<evidence type="ECO:0000313" key="9">
    <source>
        <dbReference type="EMBL" id="KAH9414916.1"/>
    </source>
</evidence>
<dbReference type="CDD" id="cd00086">
    <property type="entry name" value="homeodomain"/>
    <property type="match status" value="1"/>
</dbReference>
<keyword evidence="2 5" id="KW-0238">DNA-binding</keyword>
<feature type="compositionally biased region" description="Low complexity" evidence="7">
    <location>
        <begin position="217"/>
        <end position="234"/>
    </location>
</feature>
<dbReference type="InterPro" id="IPR009057">
    <property type="entry name" value="Homeodomain-like_sf"/>
</dbReference>
<feature type="compositionally biased region" description="Basic and acidic residues" evidence="7">
    <location>
        <begin position="242"/>
        <end position="262"/>
    </location>
</feature>
<name>A0ABQ8IX59_DERPT</name>
<dbReference type="PROSITE" id="PS00027">
    <property type="entry name" value="HOMEOBOX_1"/>
    <property type="match status" value="1"/>
</dbReference>
<evidence type="ECO:0000313" key="10">
    <source>
        <dbReference type="Proteomes" id="UP000887458"/>
    </source>
</evidence>
<reference evidence="9 10" key="1">
    <citation type="journal article" date="2018" name="J. Allergy Clin. Immunol.">
        <title>High-quality assembly of Dermatophagoides pteronyssinus genome and transcriptome reveals a wide range of novel allergens.</title>
        <authorList>
            <person name="Liu X.Y."/>
            <person name="Yang K.Y."/>
            <person name="Wang M.Q."/>
            <person name="Kwok J.S."/>
            <person name="Zeng X."/>
            <person name="Yang Z."/>
            <person name="Xiao X.J."/>
            <person name="Lau C.P."/>
            <person name="Li Y."/>
            <person name="Huang Z.M."/>
            <person name="Ba J.G."/>
            <person name="Yim A.K."/>
            <person name="Ouyang C.Y."/>
            <person name="Ngai S.M."/>
            <person name="Chan T.F."/>
            <person name="Leung E.L."/>
            <person name="Liu L."/>
            <person name="Liu Z.G."/>
            <person name="Tsui S.K."/>
        </authorList>
    </citation>
    <scope>NUCLEOTIDE SEQUENCE [LARGE SCALE GENOMIC DNA]</scope>
    <source>
        <strain evidence="9">Derp</strain>
    </source>
</reference>
<evidence type="ECO:0000256" key="5">
    <source>
        <dbReference type="PROSITE-ProRule" id="PRU00108"/>
    </source>
</evidence>
<dbReference type="PROSITE" id="PS50071">
    <property type="entry name" value="HOMEOBOX_2"/>
    <property type="match status" value="1"/>
</dbReference>
<reference evidence="9 10" key="2">
    <citation type="journal article" date="2022" name="Mol. Biol. Evol.">
        <title>Comparative Genomics Reveals Insights into the Divergent Evolution of Astigmatic Mites and Household Pest Adaptations.</title>
        <authorList>
            <person name="Xiong Q."/>
            <person name="Wan A.T."/>
            <person name="Liu X."/>
            <person name="Fung C.S."/>
            <person name="Xiao X."/>
            <person name="Malainual N."/>
            <person name="Hou J."/>
            <person name="Wang L."/>
            <person name="Wang M."/>
            <person name="Yang K.Y."/>
            <person name="Cui Y."/>
            <person name="Leung E.L."/>
            <person name="Nong W."/>
            <person name="Shin S.K."/>
            <person name="Au S.W."/>
            <person name="Jeong K.Y."/>
            <person name="Chew F.T."/>
            <person name="Hui J.H."/>
            <person name="Leung T.F."/>
            <person name="Tungtrongchitr A."/>
            <person name="Zhong N."/>
            <person name="Liu Z."/>
            <person name="Tsui S.K."/>
        </authorList>
    </citation>
    <scope>NUCLEOTIDE SEQUENCE [LARGE SCALE GENOMIC DNA]</scope>
    <source>
        <strain evidence="9">Derp</strain>
    </source>
</reference>
<feature type="region of interest" description="Disordered" evidence="7">
    <location>
        <begin position="119"/>
        <end position="179"/>
    </location>
</feature>
<feature type="non-terminal residue" evidence="9">
    <location>
        <position position="352"/>
    </location>
</feature>
<comment type="caution">
    <text evidence="9">The sequence shown here is derived from an EMBL/GenBank/DDBJ whole genome shotgun (WGS) entry which is preliminary data.</text>
</comment>
<evidence type="ECO:0000259" key="8">
    <source>
        <dbReference type="PROSITE" id="PS50071"/>
    </source>
</evidence>
<dbReference type="Pfam" id="PF00046">
    <property type="entry name" value="Homeodomain"/>
    <property type="match status" value="1"/>
</dbReference>
<sequence length="352" mass="40684">IDEKKYTMLHGQYVANNNISTTNDNDNVINIAYATPPPPRYPPFSRHDVNNNNNNSLTTSTTTRRNRTTFNADQLVQLEQAFEITHYPDVNMREDLASKLNLTESRVQVWFQNRRAKWRKTQDKIPRRRGAGDSSVVDGGDGINNGKNNVRTSKKIRSPNANECQRQRQQQQQRPQSLPLLKSRYESNHNDYFIDNQICPSHSMPQLITATINNNNYSSSSSSSSFNPIISNNNDLSSKDSTQIEKSENNDGNKDQDGHEQDQQQQNGQTNETNQANNNNDDEECFNQINNGNFSFQDYIDESYDYYSSFNQNNPIDFCSVLPQQQQQQLFQQIFNLNFAKHNYYQHYHLAT</sequence>
<evidence type="ECO:0000256" key="7">
    <source>
        <dbReference type="SAM" id="MobiDB-lite"/>
    </source>
</evidence>
<accession>A0ABQ8IX59</accession>
<gene>
    <name evidence="9" type="ORF">DERP_012506</name>
</gene>
<evidence type="ECO:0000256" key="2">
    <source>
        <dbReference type="ARBA" id="ARBA00023125"/>
    </source>
</evidence>
<dbReference type="Gene3D" id="1.10.10.60">
    <property type="entry name" value="Homeodomain-like"/>
    <property type="match status" value="1"/>
</dbReference>
<feature type="non-terminal residue" evidence="9">
    <location>
        <position position="1"/>
    </location>
</feature>
<evidence type="ECO:0000256" key="4">
    <source>
        <dbReference type="ARBA" id="ARBA00023242"/>
    </source>
</evidence>
<dbReference type="PANTHER" id="PTHR24329">
    <property type="entry name" value="HOMEOBOX PROTEIN ARISTALESS"/>
    <property type="match status" value="1"/>
</dbReference>
<comment type="subcellular location">
    <subcellularLocation>
        <location evidence="1 5 6">Nucleus</location>
    </subcellularLocation>
</comment>
<protein>
    <recommendedName>
        <fullName evidence="8">Homeobox domain-containing protein</fullName>
    </recommendedName>
</protein>
<dbReference type="SUPFAM" id="SSF46689">
    <property type="entry name" value="Homeodomain-like"/>
    <property type="match status" value="1"/>
</dbReference>
<dbReference type="SMART" id="SM00389">
    <property type="entry name" value="HOX"/>
    <property type="match status" value="1"/>
</dbReference>
<feature type="domain" description="Homeobox" evidence="8">
    <location>
        <begin position="61"/>
        <end position="121"/>
    </location>
</feature>
<keyword evidence="10" id="KW-1185">Reference proteome</keyword>
<evidence type="ECO:0000256" key="1">
    <source>
        <dbReference type="ARBA" id="ARBA00004123"/>
    </source>
</evidence>
<keyword evidence="3 5" id="KW-0371">Homeobox</keyword>
<feature type="region of interest" description="Disordered" evidence="7">
    <location>
        <begin position="217"/>
        <end position="285"/>
    </location>
</feature>
<dbReference type="EMBL" id="NJHN03000104">
    <property type="protein sequence ID" value="KAH9414916.1"/>
    <property type="molecule type" value="Genomic_DNA"/>
</dbReference>
<feature type="DNA-binding region" description="Homeobox" evidence="5">
    <location>
        <begin position="63"/>
        <end position="122"/>
    </location>
</feature>
<dbReference type="InterPro" id="IPR050649">
    <property type="entry name" value="Paired_Homeobox_TFs"/>
</dbReference>
<feature type="compositionally biased region" description="Low complexity" evidence="7">
    <location>
        <begin position="263"/>
        <end position="279"/>
    </location>
</feature>
<dbReference type="InterPro" id="IPR017970">
    <property type="entry name" value="Homeobox_CS"/>
</dbReference>
<keyword evidence="4 5" id="KW-0539">Nucleus</keyword>
<feature type="compositionally biased region" description="Low complexity" evidence="7">
    <location>
        <begin position="132"/>
        <end position="150"/>
    </location>
</feature>
<evidence type="ECO:0000256" key="3">
    <source>
        <dbReference type="ARBA" id="ARBA00023155"/>
    </source>
</evidence>
<dbReference type="Proteomes" id="UP000887458">
    <property type="component" value="Unassembled WGS sequence"/>
</dbReference>
<organism evidence="9 10">
    <name type="scientific">Dermatophagoides pteronyssinus</name>
    <name type="common">European house dust mite</name>
    <dbReference type="NCBI Taxonomy" id="6956"/>
    <lineage>
        <taxon>Eukaryota</taxon>
        <taxon>Metazoa</taxon>
        <taxon>Ecdysozoa</taxon>
        <taxon>Arthropoda</taxon>
        <taxon>Chelicerata</taxon>
        <taxon>Arachnida</taxon>
        <taxon>Acari</taxon>
        <taxon>Acariformes</taxon>
        <taxon>Sarcoptiformes</taxon>
        <taxon>Astigmata</taxon>
        <taxon>Psoroptidia</taxon>
        <taxon>Analgoidea</taxon>
        <taxon>Pyroglyphidae</taxon>
        <taxon>Dermatophagoidinae</taxon>
        <taxon>Dermatophagoides</taxon>
    </lineage>
</organism>
<feature type="compositionally biased region" description="Low complexity" evidence="7">
    <location>
        <begin position="167"/>
        <end position="176"/>
    </location>
</feature>